<dbReference type="EMBL" id="QPIJ01000001">
    <property type="protein sequence ID" value="RCV93734.1"/>
    <property type="molecule type" value="Genomic_DNA"/>
</dbReference>
<name>A0A368U9V6_9GAMM</name>
<organism evidence="1 2">
    <name type="scientific">Vreelandella rituensis</name>
    <dbReference type="NCBI Taxonomy" id="2282306"/>
    <lineage>
        <taxon>Bacteria</taxon>
        <taxon>Pseudomonadati</taxon>
        <taxon>Pseudomonadota</taxon>
        <taxon>Gammaproteobacteria</taxon>
        <taxon>Oceanospirillales</taxon>
        <taxon>Halomonadaceae</taxon>
        <taxon>Vreelandella</taxon>
    </lineage>
</organism>
<reference evidence="1 2" key="1">
    <citation type="submission" date="2018-07" db="EMBL/GenBank/DDBJ databases">
        <title>Halomonas rutogse sp. nov., isolated from Lake TangqianCo on Tibetan Plateau.</title>
        <authorList>
            <person name="Lu H."/>
            <person name="Xing P."/>
            <person name="Wu Q."/>
        </authorList>
    </citation>
    <scope>NUCLEOTIDE SEQUENCE [LARGE SCALE GENOMIC DNA]</scope>
    <source>
        <strain evidence="1 2">TQ8S</strain>
    </source>
</reference>
<protein>
    <submittedName>
        <fullName evidence="1">Uncharacterized protein</fullName>
    </submittedName>
</protein>
<dbReference type="Proteomes" id="UP000253204">
    <property type="component" value="Unassembled WGS sequence"/>
</dbReference>
<accession>A0A368U9V6</accession>
<comment type="caution">
    <text evidence="1">The sequence shown here is derived from an EMBL/GenBank/DDBJ whole genome shotgun (WGS) entry which is preliminary data.</text>
</comment>
<sequence>MTTERTKPKTLIKDAAIGGLLAVTLIAGSGVAISAYESCTQIDAATKLVSYYNRIQEIKRQIDAMEMWVNETKTEITSRISNTKDRLENLKETLREGLDPKQLARELAGEAIQSLTDEAFDGQSPCDALIKGVGPSVELADMALSECEDALAKYAVVLDPASGGDIAPSAMISLNSMIKTAEGVWPMADLMRDDLAWVTQKGEEALEFGAGWSLEGDGHQDATQQEVMNAIAHEMRLGNILVGRGATNIRQSSSRETTHKIMAVVERNAQAAANAYVVEAVAREASAKPRIALLREQLNSINIDNLDQMTEGQRYATRLEAQTTMQEVQAMLNASRMRQDQLLGVLHTLETNRTEEMLTRGGL</sequence>
<dbReference type="RefSeq" id="WP_114485062.1">
    <property type="nucleotide sequence ID" value="NZ_CBCSHM010000007.1"/>
</dbReference>
<keyword evidence="2" id="KW-1185">Reference proteome</keyword>
<evidence type="ECO:0000313" key="2">
    <source>
        <dbReference type="Proteomes" id="UP000253204"/>
    </source>
</evidence>
<proteinExistence type="predicted"/>
<gene>
    <name evidence="1" type="ORF">DU506_00850</name>
</gene>
<evidence type="ECO:0000313" key="1">
    <source>
        <dbReference type="EMBL" id="RCV93734.1"/>
    </source>
</evidence>
<dbReference type="AlphaFoldDB" id="A0A368U9V6"/>